<keyword evidence="5" id="KW-1185">Reference proteome</keyword>
<dbReference type="InterPro" id="IPR047647">
    <property type="entry name" value="ISAs1_transpos"/>
</dbReference>
<protein>
    <recommendedName>
        <fullName evidence="6">Transposase IS4 family protein</fullName>
    </recommendedName>
</protein>
<feature type="region of interest" description="Disordered" evidence="1">
    <location>
        <begin position="346"/>
        <end position="369"/>
    </location>
</feature>
<dbReference type="Pfam" id="PF01609">
    <property type="entry name" value="DDE_Tnp_1"/>
    <property type="match status" value="1"/>
</dbReference>
<dbReference type="AlphaFoldDB" id="D6SM47"/>
<dbReference type="InterPro" id="IPR032806">
    <property type="entry name" value="YbfD_N"/>
</dbReference>
<dbReference type="InterPro" id="IPR051698">
    <property type="entry name" value="Transposase_11-like"/>
</dbReference>
<evidence type="ECO:0008006" key="6">
    <source>
        <dbReference type="Google" id="ProtNLM"/>
    </source>
</evidence>
<dbReference type="Pfam" id="PF14236">
    <property type="entry name" value="DruA"/>
    <property type="match status" value="1"/>
</dbReference>
<dbReference type="InterPro" id="IPR025639">
    <property type="entry name" value="DruA"/>
</dbReference>
<evidence type="ECO:0000259" key="3">
    <source>
        <dbReference type="Pfam" id="PF13808"/>
    </source>
</evidence>
<feature type="domain" description="H repeat-associated protein N-terminal" evidence="3">
    <location>
        <begin position="220"/>
        <end position="310"/>
    </location>
</feature>
<proteinExistence type="predicted"/>
<evidence type="ECO:0000259" key="2">
    <source>
        <dbReference type="Pfam" id="PF01609"/>
    </source>
</evidence>
<evidence type="ECO:0000313" key="4">
    <source>
        <dbReference type="EMBL" id="EFI35758.1"/>
    </source>
</evidence>
<organism evidence="4 5">
    <name type="scientific">Desulfonatronospira thiodismutans ASO3-1</name>
    <dbReference type="NCBI Taxonomy" id="555779"/>
    <lineage>
        <taxon>Bacteria</taxon>
        <taxon>Pseudomonadati</taxon>
        <taxon>Thermodesulfobacteriota</taxon>
        <taxon>Desulfovibrionia</taxon>
        <taxon>Desulfovibrionales</taxon>
        <taxon>Desulfonatronovibrionaceae</taxon>
        <taxon>Desulfonatronospira</taxon>
    </lineage>
</organism>
<dbReference type="GO" id="GO:0004803">
    <property type="term" value="F:transposase activity"/>
    <property type="evidence" value="ECO:0007669"/>
    <property type="project" value="InterPro"/>
</dbReference>
<dbReference type="eggNOG" id="COG5433">
    <property type="taxonomic scope" value="Bacteria"/>
</dbReference>
<gene>
    <name evidence="4" type="ORF">Dthio_PD3188</name>
</gene>
<feature type="domain" description="Transposase IS4-like" evidence="2">
    <location>
        <begin position="370"/>
        <end position="546"/>
    </location>
</feature>
<dbReference type="Proteomes" id="UP000005496">
    <property type="component" value="Unassembled WGS sequence"/>
</dbReference>
<dbReference type="EMBL" id="ACJN02000001">
    <property type="protein sequence ID" value="EFI35758.1"/>
    <property type="molecule type" value="Genomic_DNA"/>
</dbReference>
<reference evidence="4" key="1">
    <citation type="submission" date="2010-05" db="EMBL/GenBank/DDBJ databases">
        <title>The draft genome of Desulfonatronospira thiodismutans ASO3-1.</title>
        <authorList>
            <consortium name="US DOE Joint Genome Institute (JGI-PGF)"/>
            <person name="Lucas S."/>
            <person name="Copeland A."/>
            <person name="Lapidus A."/>
            <person name="Cheng J.-F."/>
            <person name="Bruce D."/>
            <person name="Goodwin L."/>
            <person name="Pitluck S."/>
            <person name="Chertkov O."/>
            <person name="Brettin T."/>
            <person name="Detter J.C."/>
            <person name="Han C."/>
            <person name="Land M.L."/>
            <person name="Hauser L."/>
            <person name="Kyrpides N."/>
            <person name="Mikhailova N."/>
            <person name="Muyzer G."/>
            <person name="Woyke T."/>
        </authorList>
    </citation>
    <scope>NUCLEOTIDE SEQUENCE [LARGE SCALE GENOMIC DNA]</scope>
    <source>
        <strain evidence="4">ASO3-1</strain>
    </source>
</reference>
<dbReference type="GO" id="GO:0003677">
    <property type="term" value="F:DNA binding"/>
    <property type="evidence" value="ECO:0007669"/>
    <property type="project" value="InterPro"/>
</dbReference>
<dbReference type="PANTHER" id="PTHR30298">
    <property type="entry name" value="H REPEAT-ASSOCIATED PREDICTED TRANSPOSASE"/>
    <property type="match status" value="1"/>
</dbReference>
<accession>D6SM47</accession>
<dbReference type="InterPro" id="IPR002559">
    <property type="entry name" value="Transposase_11"/>
</dbReference>
<sequence length="598" mass="68789">MHTKPRPSYLLSVRLQPIKREQESLFKSLMAKYHYLGASPKISETLWYVATYSDQWVALLTFSAAALKCAARDRWIGWEYRHRFDRLKLLANNTRFLILPGWNLPNLGSRILSLCAKRISFDWQQHFGHPLLLLETFVDPRRYTGTVYRASNWTELGLTKGFKRVGQGYSAKPSSPKLIFVLPLQANARKLLSCAILNAAYQKGEPKMTMNAKQMESLPDYFKTVTDPRRTHGRRHRISTVLSIAAAATLCGMKGYKAIYGWANKLGQKARQRFRCRKENGKYVIPSQFVIRDVLVRADPVELDLAMQRFNEDQGLEDTCLAFDGKTMKNAIDENARQTHIASVVGHESKTTHTQKKVGALPAEDDDQETKQTNEIGMFIPILEQIEISGKTITADALLTQKKLAEYIVGRNAAYLFTVKKNQPTLYFDIKKYFEHRKEPDYCLQDPPGHGRIDTRSIWTTTELNEYLEFPHVGQAFCIHKKSYDPKTNKVCENTFYGVTSHHPNKADPARILQIHRGHWSIENSKHYILDWTYDEDRNRIRTGNGPANTNRLRGFAIGLLKSKGVKDIAQKVRDLHQQIRPVLDYFKMTKNSQKHRT</sequence>
<evidence type="ECO:0000256" key="1">
    <source>
        <dbReference type="SAM" id="MobiDB-lite"/>
    </source>
</evidence>
<dbReference type="GO" id="GO:0006313">
    <property type="term" value="P:DNA transposition"/>
    <property type="evidence" value="ECO:0007669"/>
    <property type="project" value="InterPro"/>
</dbReference>
<dbReference type="Pfam" id="PF13808">
    <property type="entry name" value="DDE_Tnp_1_assoc"/>
    <property type="match status" value="1"/>
</dbReference>
<dbReference type="PANTHER" id="PTHR30298:SF0">
    <property type="entry name" value="PROTEIN YBFL-RELATED"/>
    <property type="match status" value="1"/>
</dbReference>
<name>D6SM47_9BACT</name>
<dbReference type="NCBIfam" id="NF033564">
    <property type="entry name" value="transpos_ISAs1"/>
    <property type="match status" value="1"/>
</dbReference>
<comment type="caution">
    <text evidence="4">The sequence shown here is derived from an EMBL/GenBank/DDBJ whole genome shotgun (WGS) entry which is preliminary data.</text>
</comment>
<evidence type="ECO:0000313" key="5">
    <source>
        <dbReference type="Proteomes" id="UP000005496"/>
    </source>
</evidence>